<comment type="caution">
    <text evidence="3">The sequence shown here is derived from an EMBL/GenBank/DDBJ whole genome shotgun (WGS) entry which is preliminary data.</text>
</comment>
<dbReference type="Gene3D" id="3.40.630.30">
    <property type="match status" value="1"/>
</dbReference>
<dbReference type="PROSITE" id="PS51186">
    <property type="entry name" value="GNAT"/>
    <property type="match status" value="1"/>
</dbReference>
<feature type="domain" description="N-acetyltransferase" evidence="2">
    <location>
        <begin position="70"/>
        <end position="210"/>
    </location>
</feature>
<evidence type="ECO:0000313" key="4">
    <source>
        <dbReference type="Proteomes" id="UP000696485"/>
    </source>
</evidence>
<proteinExistence type="predicted"/>
<dbReference type="InterPro" id="IPR000182">
    <property type="entry name" value="GNAT_dom"/>
</dbReference>
<accession>A0A9P5SUI7</accession>
<evidence type="ECO:0000256" key="1">
    <source>
        <dbReference type="SAM" id="MobiDB-lite"/>
    </source>
</evidence>
<sequence length="219" mass="24303">MSSPSAAAAASSSSSSTRPEKKATVTVRLATVEDANNDVVLGQIHSVINRAYRSEGGWTTEAHLVKDERITKDELKEALVDKINPILLAFDSETHEPLGTLQLEPAEFYPDFGVYSKEGYRCDYVEQLPKDKQILFGLFSVDPAQQSRGIGRKLVEAGLVYAKESGRKQALVYVIVQRPELVGWYKRLGFTDFGEKVPFPDAGRLKDDDVHFSVLRLAL</sequence>
<protein>
    <recommendedName>
        <fullName evidence="2">N-acetyltransferase domain-containing protein</fullName>
    </recommendedName>
</protein>
<dbReference type="GO" id="GO:0016747">
    <property type="term" value="F:acyltransferase activity, transferring groups other than amino-acyl groups"/>
    <property type="evidence" value="ECO:0007669"/>
    <property type="project" value="InterPro"/>
</dbReference>
<dbReference type="InterPro" id="IPR016181">
    <property type="entry name" value="Acyl_CoA_acyltransferase"/>
</dbReference>
<dbReference type="EMBL" id="JAAAUY010000083">
    <property type="protein sequence ID" value="KAF9335854.1"/>
    <property type="molecule type" value="Genomic_DNA"/>
</dbReference>
<dbReference type="AlphaFoldDB" id="A0A9P5SUI7"/>
<name>A0A9P5SUI7_9FUNG</name>
<evidence type="ECO:0000259" key="2">
    <source>
        <dbReference type="PROSITE" id="PS51186"/>
    </source>
</evidence>
<gene>
    <name evidence="3" type="ORF">BG006_010475</name>
</gene>
<dbReference type="CDD" id="cd04301">
    <property type="entry name" value="NAT_SF"/>
    <property type="match status" value="1"/>
</dbReference>
<dbReference type="Pfam" id="PF13508">
    <property type="entry name" value="Acetyltransf_7"/>
    <property type="match status" value="1"/>
</dbReference>
<feature type="compositionally biased region" description="Low complexity" evidence="1">
    <location>
        <begin position="1"/>
        <end position="16"/>
    </location>
</feature>
<dbReference type="SUPFAM" id="SSF55729">
    <property type="entry name" value="Acyl-CoA N-acyltransferases (Nat)"/>
    <property type="match status" value="1"/>
</dbReference>
<reference evidence="3" key="1">
    <citation type="journal article" date="2020" name="Fungal Divers.">
        <title>Resolving the Mortierellaceae phylogeny through synthesis of multi-gene phylogenetics and phylogenomics.</title>
        <authorList>
            <person name="Vandepol N."/>
            <person name="Liber J."/>
            <person name="Desiro A."/>
            <person name="Na H."/>
            <person name="Kennedy M."/>
            <person name="Barry K."/>
            <person name="Grigoriev I.V."/>
            <person name="Miller A.N."/>
            <person name="O'Donnell K."/>
            <person name="Stajich J.E."/>
            <person name="Bonito G."/>
        </authorList>
    </citation>
    <scope>NUCLEOTIDE SEQUENCE</scope>
    <source>
        <strain evidence="3">NVP1</strain>
    </source>
</reference>
<dbReference type="Proteomes" id="UP000696485">
    <property type="component" value="Unassembled WGS sequence"/>
</dbReference>
<evidence type="ECO:0000313" key="3">
    <source>
        <dbReference type="EMBL" id="KAF9335854.1"/>
    </source>
</evidence>
<organism evidence="3 4">
    <name type="scientific">Podila minutissima</name>
    <dbReference type="NCBI Taxonomy" id="64525"/>
    <lineage>
        <taxon>Eukaryota</taxon>
        <taxon>Fungi</taxon>
        <taxon>Fungi incertae sedis</taxon>
        <taxon>Mucoromycota</taxon>
        <taxon>Mortierellomycotina</taxon>
        <taxon>Mortierellomycetes</taxon>
        <taxon>Mortierellales</taxon>
        <taxon>Mortierellaceae</taxon>
        <taxon>Podila</taxon>
    </lineage>
</organism>
<feature type="region of interest" description="Disordered" evidence="1">
    <location>
        <begin position="1"/>
        <end position="22"/>
    </location>
</feature>
<keyword evidence="4" id="KW-1185">Reference proteome</keyword>